<accession>A0A7J7GG77</accession>
<evidence type="ECO:0000313" key="2">
    <source>
        <dbReference type="Proteomes" id="UP000593564"/>
    </source>
</evidence>
<dbReference type="AlphaFoldDB" id="A0A7J7GG77"/>
<dbReference type="Proteomes" id="UP000593564">
    <property type="component" value="Unassembled WGS sequence"/>
</dbReference>
<comment type="caution">
    <text evidence="1">The sequence shown here is derived from an EMBL/GenBank/DDBJ whole genome shotgun (WGS) entry which is preliminary data.</text>
</comment>
<gene>
    <name evidence="1" type="ORF">HYC85_024032</name>
</gene>
<reference evidence="1 2" key="2">
    <citation type="submission" date="2020-07" db="EMBL/GenBank/DDBJ databases">
        <title>Genome assembly of wild tea tree DASZ reveals pedigree and selection history of tea varieties.</title>
        <authorList>
            <person name="Zhang W."/>
        </authorList>
    </citation>
    <scope>NUCLEOTIDE SEQUENCE [LARGE SCALE GENOMIC DNA]</scope>
    <source>
        <strain evidence="2">cv. G240</strain>
        <tissue evidence="1">Leaf</tissue>
    </source>
</reference>
<name>A0A7J7GG77_CAMSI</name>
<proteinExistence type="predicted"/>
<organism evidence="1 2">
    <name type="scientific">Camellia sinensis</name>
    <name type="common">Tea plant</name>
    <name type="synonym">Thea sinensis</name>
    <dbReference type="NCBI Taxonomy" id="4442"/>
    <lineage>
        <taxon>Eukaryota</taxon>
        <taxon>Viridiplantae</taxon>
        <taxon>Streptophyta</taxon>
        <taxon>Embryophyta</taxon>
        <taxon>Tracheophyta</taxon>
        <taxon>Spermatophyta</taxon>
        <taxon>Magnoliopsida</taxon>
        <taxon>eudicotyledons</taxon>
        <taxon>Gunneridae</taxon>
        <taxon>Pentapetalae</taxon>
        <taxon>asterids</taxon>
        <taxon>Ericales</taxon>
        <taxon>Theaceae</taxon>
        <taxon>Camellia</taxon>
    </lineage>
</organism>
<evidence type="ECO:0000313" key="1">
    <source>
        <dbReference type="EMBL" id="KAF5939773.1"/>
    </source>
</evidence>
<dbReference type="EMBL" id="JACBKZ010000011">
    <property type="protein sequence ID" value="KAF5939773.1"/>
    <property type="molecule type" value="Genomic_DNA"/>
</dbReference>
<protein>
    <submittedName>
        <fullName evidence="1">Uncharacterized protein</fullName>
    </submittedName>
</protein>
<keyword evidence="2" id="KW-1185">Reference proteome</keyword>
<sequence length="143" mass="15296">MSTLHLNIPMMSARGAACVEVTQLDGVCQCQTPNLFPRPACHLNPTFSLSDTKSSSISLDPTYITHNTKQDFIGSVCRSLVFKPSDDGGVFEGFVEKIGSIICKSGIGLFSKPPVPALPLIAKSDAIKVKKDDARRSGGEKVN</sequence>
<reference evidence="2" key="1">
    <citation type="journal article" date="2020" name="Nat. Commun.">
        <title>Genome assembly of wild tea tree DASZ reveals pedigree and selection history of tea varieties.</title>
        <authorList>
            <person name="Zhang W."/>
            <person name="Zhang Y."/>
            <person name="Qiu H."/>
            <person name="Guo Y."/>
            <person name="Wan H."/>
            <person name="Zhang X."/>
            <person name="Scossa F."/>
            <person name="Alseekh S."/>
            <person name="Zhang Q."/>
            <person name="Wang P."/>
            <person name="Xu L."/>
            <person name="Schmidt M.H."/>
            <person name="Jia X."/>
            <person name="Li D."/>
            <person name="Zhu A."/>
            <person name="Guo F."/>
            <person name="Chen W."/>
            <person name="Ni D."/>
            <person name="Usadel B."/>
            <person name="Fernie A.R."/>
            <person name="Wen W."/>
        </authorList>
    </citation>
    <scope>NUCLEOTIDE SEQUENCE [LARGE SCALE GENOMIC DNA]</scope>
    <source>
        <strain evidence="2">cv. G240</strain>
    </source>
</reference>